<accession>A0ABW5KE72</accession>
<evidence type="ECO:0000313" key="1">
    <source>
        <dbReference type="EMBL" id="MFD2547262.1"/>
    </source>
</evidence>
<evidence type="ECO:0000313" key="2">
    <source>
        <dbReference type="Proteomes" id="UP001597545"/>
    </source>
</evidence>
<dbReference type="RefSeq" id="WP_380901844.1">
    <property type="nucleotide sequence ID" value="NZ_JBHUEG010000007.1"/>
</dbReference>
<organism evidence="1 2">
    <name type="scientific">Sphingobacterium suaedae</name>
    <dbReference type="NCBI Taxonomy" id="1686402"/>
    <lineage>
        <taxon>Bacteria</taxon>
        <taxon>Pseudomonadati</taxon>
        <taxon>Bacteroidota</taxon>
        <taxon>Sphingobacteriia</taxon>
        <taxon>Sphingobacteriales</taxon>
        <taxon>Sphingobacteriaceae</taxon>
        <taxon>Sphingobacterium</taxon>
    </lineage>
</organism>
<proteinExistence type="predicted"/>
<name>A0ABW5KE72_9SPHI</name>
<gene>
    <name evidence="1" type="ORF">ACFSR5_06325</name>
</gene>
<comment type="caution">
    <text evidence="1">The sequence shown here is derived from an EMBL/GenBank/DDBJ whole genome shotgun (WGS) entry which is preliminary data.</text>
</comment>
<dbReference type="EMBL" id="JBHULR010000003">
    <property type="protein sequence ID" value="MFD2547262.1"/>
    <property type="molecule type" value="Genomic_DNA"/>
</dbReference>
<sequence>MMKELHVHTQEQINDYYLRLDMLWENQPCGTIDLIAGKINFNLLGKKFFKGMAFLDSLQIEHDGERCIVLFQGGKTLIFGCRTETFSAIDHHVRKFRR</sequence>
<protein>
    <submittedName>
        <fullName evidence="1">Uncharacterized protein</fullName>
    </submittedName>
</protein>
<keyword evidence="2" id="KW-1185">Reference proteome</keyword>
<reference evidence="2" key="1">
    <citation type="journal article" date="2019" name="Int. J. Syst. Evol. Microbiol.">
        <title>The Global Catalogue of Microorganisms (GCM) 10K type strain sequencing project: providing services to taxonomists for standard genome sequencing and annotation.</title>
        <authorList>
            <consortium name="The Broad Institute Genomics Platform"/>
            <consortium name="The Broad Institute Genome Sequencing Center for Infectious Disease"/>
            <person name="Wu L."/>
            <person name="Ma J."/>
        </authorList>
    </citation>
    <scope>NUCLEOTIDE SEQUENCE [LARGE SCALE GENOMIC DNA]</scope>
    <source>
        <strain evidence="2">KCTC 42662</strain>
    </source>
</reference>
<dbReference type="Proteomes" id="UP001597545">
    <property type="component" value="Unassembled WGS sequence"/>
</dbReference>